<evidence type="ECO:0000313" key="3">
    <source>
        <dbReference type="EMBL" id="GGP21565.1"/>
    </source>
</evidence>
<dbReference type="InterPro" id="IPR050261">
    <property type="entry name" value="FrsA_esterase"/>
</dbReference>
<reference evidence="4" key="1">
    <citation type="journal article" date="2019" name="Int. J. Syst. Evol. Microbiol.">
        <title>The Global Catalogue of Microorganisms (GCM) 10K type strain sequencing project: providing services to taxonomists for standard genome sequencing and annotation.</title>
        <authorList>
            <consortium name="The Broad Institute Genomics Platform"/>
            <consortium name="The Broad Institute Genome Sequencing Center for Infectious Disease"/>
            <person name="Wu L."/>
            <person name="Ma J."/>
        </authorList>
    </citation>
    <scope>NUCLEOTIDE SEQUENCE [LARGE SCALE GENOMIC DNA]</scope>
    <source>
        <strain evidence="4">CGMCC 1.8859</strain>
    </source>
</reference>
<dbReference type="Pfam" id="PF01738">
    <property type="entry name" value="DLH"/>
    <property type="match status" value="1"/>
</dbReference>
<gene>
    <name evidence="3" type="ORF">GCM10010970_21110</name>
</gene>
<dbReference type="InterPro" id="IPR002925">
    <property type="entry name" value="Dienelactn_hydro"/>
</dbReference>
<evidence type="ECO:0000259" key="2">
    <source>
        <dbReference type="Pfam" id="PF01738"/>
    </source>
</evidence>
<evidence type="ECO:0000256" key="1">
    <source>
        <dbReference type="ARBA" id="ARBA00022801"/>
    </source>
</evidence>
<dbReference type="Gene3D" id="3.40.50.1820">
    <property type="entry name" value="alpha/beta hydrolase"/>
    <property type="match status" value="1"/>
</dbReference>
<accession>A0ABQ2PA43</accession>
<dbReference type="RefSeq" id="WP_229708962.1">
    <property type="nucleotide sequence ID" value="NZ_BMLX01000002.1"/>
</dbReference>
<sequence>MRRAMFASVVFMFSALLARGEDVKLATDLQEQISQIPVTLTGLHGGTQTHDMVITTFRPAGAGPFPVVIISHGRATTPAERAAEGRFRYEVASRYFARKGFVVVVPTRIGYGVSGAAFDAEDSGHGSSSDPAIGVGNSTIETLAAIDFARALPGVDPKRIVLVGQSMGGLTTVSTASHNPPGVVAAINFAGGSGGDPDSHPGVPANPGALDALYTQWGKVTQLPMLWIYTQNDQFFGPRYSQQWATDFAAGGARVDYQLQPAFGNNGHFLFVQGSDLWTPIVERWLAAQGFTRTGLIARPAATSTAPVTADSALPGMGDKSSEVAKRYLALPQPRALAISGDGHWGEGHGDAALGKALGACQRNSPNTQCRLYAVDNDVVW</sequence>
<dbReference type="EMBL" id="BMLX01000002">
    <property type="protein sequence ID" value="GGP21565.1"/>
    <property type="molecule type" value="Genomic_DNA"/>
</dbReference>
<dbReference type="PANTHER" id="PTHR22946">
    <property type="entry name" value="DIENELACTONE HYDROLASE DOMAIN-CONTAINING PROTEIN-RELATED"/>
    <property type="match status" value="1"/>
</dbReference>
<protein>
    <recommendedName>
        <fullName evidence="2">Dienelactone hydrolase domain-containing protein</fullName>
    </recommendedName>
</protein>
<comment type="caution">
    <text evidence="3">The sequence shown here is derived from an EMBL/GenBank/DDBJ whole genome shotgun (WGS) entry which is preliminary data.</text>
</comment>
<keyword evidence="4" id="KW-1185">Reference proteome</keyword>
<dbReference type="InterPro" id="IPR029058">
    <property type="entry name" value="AB_hydrolase_fold"/>
</dbReference>
<dbReference type="SUPFAM" id="SSF53474">
    <property type="entry name" value="alpha/beta-Hydrolases"/>
    <property type="match status" value="1"/>
</dbReference>
<evidence type="ECO:0000313" key="4">
    <source>
        <dbReference type="Proteomes" id="UP000637267"/>
    </source>
</evidence>
<name>A0ABQ2PA43_9NEIS</name>
<organism evidence="3 4">
    <name type="scientific">Silvimonas iriomotensis</name>
    <dbReference type="NCBI Taxonomy" id="449662"/>
    <lineage>
        <taxon>Bacteria</taxon>
        <taxon>Pseudomonadati</taxon>
        <taxon>Pseudomonadota</taxon>
        <taxon>Betaproteobacteria</taxon>
        <taxon>Neisseriales</taxon>
        <taxon>Chitinibacteraceae</taxon>
        <taxon>Silvimonas</taxon>
    </lineage>
</organism>
<proteinExistence type="predicted"/>
<dbReference type="Proteomes" id="UP000637267">
    <property type="component" value="Unassembled WGS sequence"/>
</dbReference>
<keyword evidence="1" id="KW-0378">Hydrolase</keyword>
<feature type="domain" description="Dienelactone hydrolase" evidence="2">
    <location>
        <begin position="93"/>
        <end position="255"/>
    </location>
</feature>
<dbReference type="PANTHER" id="PTHR22946:SF9">
    <property type="entry name" value="POLYKETIDE TRANSFERASE AF380"/>
    <property type="match status" value="1"/>
</dbReference>